<dbReference type="SUPFAM" id="SSF51905">
    <property type="entry name" value="FAD/NAD(P)-binding domain"/>
    <property type="match status" value="1"/>
</dbReference>
<protein>
    <submittedName>
        <fullName evidence="3">Pyr_redox_2 domain-containing protein</fullName>
    </submittedName>
</protein>
<dbReference type="STRING" id="387005.A0A183H5I6"/>
<dbReference type="AlphaFoldDB" id="A0A183H5I6"/>
<gene>
    <name evidence="1" type="ORF">OFLC_LOCUS2746</name>
</gene>
<dbReference type="EMBL" id="UZAJ01001653">
    <property type="protein sequence ID" value="VDO34072.1"/>
    <property type="molecule type" value="Genomic_DNA"/>
</dbReference>
<reference evidence="1 2" key="2">
    <citation type="submission" date="2018-11" db="EMBL/GenBank/DDBJ databases">
        <authorList>
            <consortium name="Pathogen Informatics"/>
        </authorList>
    </citation>
    <scope>NUCLEOTIDE SEQUENCE [LARGE SCALE GENOMIC DNA]</scope>
</reference>
<proteinExistence type="predicted"/>
<evidence type="ECO:0000313" key="1">
    <source>
        <dbReference type="EMBL" id="VDO34072.1"/>
    </source>
</evidence>
<evidence type="ECO:0000313" key="2">
    <source>
        <dbReference type="Proteomes" id="UP000267606"/>
    </source>
</evidence>
<organism evidence="3">
    <name type="scientific">Onchocerca flexuosa</name>
    <dbReference type="NCBI Taxonomy" id="387005"/>
    <lineage>
        <taxon>Eukaryota</taxon>
        <taxon>Metazoa</taxon>
        <taxon>Ecdysozoa</taxon>
        <taxon>Nematoda</taxon>
        <taxon>Chromadorea</taxon>
        <taxon>Rhabditida</taxon>
        <taxon>Spirurina</taxon>
        <taxon>Spiruromorpha</taxon>
        <taxon>Filarioidea</taxon>
        <taxon>Onchocercidae</taxon>
        <taxon>Onchocerca</taxon>
    </lineage>
</organism>
<dbReference type="PANTHER" id="PTHR43100:SF1">
    <property type="entry name" value="GLUTAMATE SYNTHASE [NADPH] SMALL CHAIN"/>
    <property type="match status" value="1"/>
</dbReference>
<keyword evidence="2" id="KW-1185">Reference proteome</keyword>
<dbReference type="InterPro" id="IPR051394">
    <property type="entry name" value="Glutamate_Synthase"/>
</dbReference>
<dbReference type="Proteomes" id="UP000267606">
    <property type="component" value="Unassembled WGS sequence"/>
</dbReference>
<dbReference type="InterPro" id="IPR036188">
    <property type="entry name" value="FAD/NAD-bd_sf"/>
</dbReference>
<dbReference type="Gene3D" id="3.50.50.60">
    <property type="entry name" value="FAD/NAD(P)-binding domain"/>
    <property type="match status" value="1"/>
</dbReference>
<reference evidence="3" key="1">
    <citation type="submission" date="2016-06" db="UniProtKB">
        <authorList>
            <consortium name="WormBaseParasite"/>
        </authorList>
    </citation>
    <scope>IDENTIFICATION</scope>
</reference>
<sequence length="173" mass="18957">MFKTACCLAINSLPVTIKRIECAIIDYAFLQGWMQPHKPNYSTGKRIAIIGSGPAGTGRLQNRFSGMAAAAQLNKVGHAVVVNEKKNHAGSLIRVKLLEDEGVRFITNTEIGKHVPADFLLRKSQRIVADEEDTWEGLNANGKRVIILGGGTADCIATYTRLLCFDIVWTPTF</sequence>
<dbReference type="PANTHER" id="PTHR43100">
    <property type="entry name" value="GLUTAMATE SYNTHASE [NADPH] SMALL CHAIN"/>
    <property type="match status" value="1"/>
</dbReference>
<accession>A0A183H5I6</accession>
<name>A0A183H5I6_9BILA</name>
<evidence type="ECO:0000313" key="3">
    <source>
        <dbReference type="WBParaSite" id="OFLC_0000274501-mRNA-1"/>
    </source>
</evidence>
<dbReference type="WBParaSite" id="OFLC_0000274501-mRNA-1">
    <property type="protein sequence ID" value="OFLC_0000274501-mRNA-1"/>
    <property type="gene ID" value="OFLC_0000274501"/>
</dbReference>